<keyword evidence="2 3" id="KW-0694">RNA-binding</keyword>
<gene>
    <name evidence="5" type="ORF">POM88_023158</name>
</gene>
<dbReference type="InterPro" id="IPR014720">
    <property type="entry name" value="dsRBD_dom"/>
</dbReference>
<evidence type="ECO:0000256" key="3">
    <source>
        <dbReference type="PROSITE-ProRule" id="PRU00266"/>
    </source>
</evidence>
<evidence type="ECO:0000259" key="4">
    <source>
        <dbReference type="PROSITE" id="PS50137"/>
    </source>
</evidence>
<sequence length="107" mass="11887">MEAPSQSKSVVPQEALLFKNRLQEYAQKAGIPLPIYHTTIEGTPHAPMFRSAVIINGATYTSPNVFSHRKSSEMDAARIALLTLQLQIDEENCSLELEVIAWNSDCL</sequence>
<feature type="domain" description="DRBM" evidence="4">
    <location>
        <begin position="17"/>
        <end position="86"/>
    </location>
</feature>
<evidence type="ECO:0000256" key="2">
    <source>
        <dbReference type="ARBA" id="ARBA00022884"/>
    </source>
</evidence>
<evidence type="ECO:0000313" key="5">
    <source>
        <dbReference type="EMBL" id="KAK1385423.1"/>
    </source>
</evidence>
<dbReference type="PROSITE" id="PS50137">
    <property type="entry name" value="DS_RBD"/>
    <property type="match status" value="1"/>
</dbReference>
<evidence type="ECO:0000313" key="6">
    <source>
        <dbReference type="Proteomes" id="UP001237642"/>
    </source>
</evidence>
<dbReference type="GO" id="GO:0003723">
    <property type="term" value="F:RNA binding"/>
    <property type="evidence" value="ECO:0007669"/>
    <property type="project" value="UniProtKB-UniRule"/>
</dbReference>
<proteinExistence type="predicted"/>
<dbReference type="Proteomes" id="UP001237642">
    <property type="component" value="Unassembled WGS sequence"/>
</dbReference>
<reference evidence="5" key="1">
    <citation type="submission" date="2023-02" db="EMBL/GenBank/DDBJ databases">
        <title>Genome of toxic invasive species Heracleum sosnowskyi carries increased number of genes despite the absence of recent whole-genome duplications.</title>
        <authorList>
            <person name="Schelkunov M."/>
            <person name="Shtratnikova V."/>
            <person name="Makarenko M."/>
            <person name="Klepikova A."/>
            <person name="Omelchenko D."/>
            <person name="Novikova G."/>
            <person name="Obukhova E."/>
            <person name="Bogdanov V."/>
            <person name="Penin A."/>
            <person name="Logacheva M."/>
        </authorList>
    </citation>
    <scope>NUCLEOTIDE SEQUENCE</scope>
    <source>
        <strain evidence="5">Hsosn_3</strain>
        <tissue evidence="5">Leaf</tissue>
    </source>
</reference>
<name>A0AAD8IIY1_9APIA</name>
<keyword evidence="6" id="KW-1185">Reference proteome</keyword>
<dbReference type="Gene3D" id="3.30.160.20">
    <property type="match status" value="1"/>
</dbReference>
<dbReference type="SUPFAM" id="SSF54768">
    <property type="entry name" value="dsRNA-binding domain-like"/>
    <property type="match status" value="1"/>
</dbReference>
<dbReference type="PANTHER" id="PTHR46031:SF37">
    <property type="entry name" value="DRBM DOMAIN-CONTAINING PROTEIN"/>
    <property type="match status" value="1"/>
</dbReference>
<dbReference type="AlphaFoldDB" id="A0AAD8IIY1"/>
<dbReference type="EMBL" id="JAUIZM010000005">
    <property type="protein sequence ID" value="KAK1385423.1"/>
    <property type="molecule type" value="Genomic_DNA"/>
</dbReference>
<dbReference type="PANTHER" id="PTHR46031">
    <property type="match status" value="1"/>
</dbReference>
<evidence type="ECO:0000256" key="1">
    <source>
        <dbReference type="ARBA" id="ARBA00022737"/>
    </source>
</evidence>
<dbReference type="SMART" id="SM00358">
    <property type="entry name" value="DSRM"/>
    <property type="match status" value="1"/>
</dbReference>
<organism evidence="5 6">
    <name type="scientific">Heracleum sosnowskyi</name>
    <dbReference type="NCBI Taxonomy" id="360622"/>
    <lineage>
        <taxon>Eukaryota</taxon>
        <taxon>Viridiplantae</taxon>
        <taxon>Streptophyta</taxon>
        <taxon>Embryophyta</taxon>
        <taxon>Tracheophyta</taxon>
        <taxon>Spermatophyta</taxon>
        <taxon>Magnoliopsida</taxon>
        <taxon>eudicotyledons</taxon>
        <taxon>Gunneridae</taxon>
        <taxon>Pentapetalae</taxon>
        <taxon>asterids</taxon>
        <taxon>campanulids</taxon>
        <taxon>Apiales</taxon>
        <taxon>Apiaceae</taxon>
        <taxon>Apioideae</taxon>
        <taxon>apioid superclade</taxon>
        <taxon>Tordylieae</taxon>
        <taxon>Tordyliinae</taxon>
        <taxon>Heracleum</taxon>
    </lineage>
</organism>
<dbReference type="Pfam" id="PF00035">
    <property type="entry name" value="dsrm"/>
    <property type="match status" value="1"/>
</dbReference>
<comment type="caution">
    <text evidence="5">The sequence shown here is derived from an EMBL/GenBank/DDBJ whole genome shotgun (WGS) entry which is preliminary data.</text>
</comment>
<keyword evidence="1" id="KW-0677">Repeat</keyword>
<reference evidence="5" key="2">
    <citation type="submission" date="2023-05" db="EMBL/GenBank/DDBJ databases">
        <authorList>
            <person name="Schelkunov M.I."/>
        </authorList>
    </citation>
    <scope>NUCLEOTIDE SEQUENCE</scope>
    <source>
        <strain evidence="5">Hsosn_3</strain>
        <tissue evidence="5">Leaf</tissue>
    </source>
</reference>
<accession>A0AAD8IIY1</accession>
<protein>
    <submittedName>
        <fullName evidence="5">Double-stranded RNA-binding protein 1</fullName>
    </submittedName>
</protein>